<gene>
    <name evidence="3" type="ORF">METBIDRAFT_114661</name>
</gene>
<feature type="domain" description="Transcription factor IIIC 90kDa subunit N-terminal" evidence="1">
    <location>
        <begin position="21"/>
        <end position="443"/>
    </location>
</feature>
<reference evidence="3 4" key="1">
    <citation type="submission" date="2016-05" db="EMBL/GenBank/DDBJ databases">
        <title>Comparative genomics of biotechnologically important yeasts.</title>
        <authorList>
            <consortium name="DOE Joint Genome Institute"/>
            <person name="Riley R."/>
            <person name="Haridas S."/>
            <person name="Wolfe K.H."/>
            <person name="Lopes M.R."/>
            <person name="Hittinger C.T."/>
            <person name="Goker M."/>
            <person name="Salamov A."/>
            <person name="Wisecaver J."/>
            <person name="Long T.M."/>
            <person name="Aerts A.L."/>
            <person name="Barry K."/>
            <person name="Choi C."/>
            <person name="Clum A."/>
            <person name="Coughlan A.Y."/>
            <person name="Deshpande S."/>
            <person name="Douglass A.P."/>
            <person name="Hanson S.J."/>
            <person name="Klenk H.-P."/>
            <person name="LaButti K."/>
            <person name="Lapidus A."/>
            <person name="Lindquist E."/>
            <person name="Lipzen A."/>
            <person name="Meier-kolthoff J.P."/>
            <person name="Ohm R.A."/>
            <person name="Otillar R.P."/>
            <person name="Pangilinan J."/>
            <person name="Peng Y."/>
            <person name="Rokas A."/>
            <person name="Rosa C.A."/>
            <person name="Scheuner C."/>
            <person name="Sibirny A.A."/>
            <person name="Slot J.C."/>
            <person name="Stielow J.B."/>
            <person name="Sun H."/>
            <person name="Kurtzman C.P."/>
            <person name="Blackwell M."/>
            <person name="Grigoriev I.V."/>
            <person name="Jeffries T.W."/>
        </authorList>
    </citation>
    <scope>NUCLEOTIDE SEQUENCE [LARGE SCALE GENOMIC DNA]</scope>
    <source>
        <strain evidence="3 4">NRRL YB-4993</strain>
    </source>
</reference>
<protein>
    <recommendedName>
        <fullName evidence="5">Transcription factor IIIC 90kDa subunit N-terminal domain-containing protein</fullName>
    </recommendedName>
</protein>
<keyword evidence="4" id="KW-1185">Reference proteome</keyword>
<evidence type="ECO:0000313" key="4">
    <source>
        <dbReference type="Proteomes" id="UP000092555"/>
    </source>
</evidence>
<accession>A0A1A0HI89</accession>
<proteinExistence type="predicted"/>
<evidence type="ECO:0000259" key="1">
    <source>
        <dbReference type="Pfam" id="PF12657"/>
    </source>
</evidence>
<organism evidence="3 4">
    <name type="scientific">Metschnikowia bicuspidata var. bicuspidata NRRL YB-4993</name>
    <dbReference type="NCBI Taxonomy" id="869754"/>
    <lineage>
        <taxon>Eukaryota</taxon>
        <taxon>Fungi</taxon>
        <taxon>Dikarya</taxon>
        <taxon>Ascomycota</taxon>
        <taxon>Saccharomycotina</taxon>
        <taxon>Pichiomycetes</taxon>
        <taxon>Metschnikowiaceae</taxon>
        <taxon>Metschnikowia</taxon>
    </lineage>
</organism>
<sequence length="732" mass="82350">MRLINVLRATIGNGILEPVKCSENMQLAINTSNHITILEPKLPLLHCCIEPPAVEGDPSTIDPTAFFDVRSTFHIESLESLGFQVFSRIIIEDSENIFNFGRISEPMIVGHAWSPIELCTRDCYLGVLLNTGEMMVLKRDSLDANNYSMKYRSFSCILDQMSLLPNRHTSEGDIILTGDQFLELKVTAFSFGKAPDGSLILVLAHESKAITIHHLTDKLPQAQRVVTEDLAVKLIWSSTGSELYYVLRDNSVWGCKFDVNLKLQTGPTQIKLASRFLVSHIQFHDSRKFLIITDTAALYVGSLEFPCVSTPLPYNSMLVNLSTIDSDSHTTVLLPFESGCFSVAKINFSSRDVEMFKQSSVWEAFHHQTLHKYQAQLQKEQNKALSKAFLPYLVDAMEGQIAVHGFLPLLSSGFAAVVYSLTPKNVITHTIKSRKEFNVGFVPIKGIAPIYDLEHTHEASALSYLSSVIICEKDKFPPINKGVRDGIEDASNDYISKLRQWKMSKFEEPSSISLSVTPKSDLRQSIIENFRENSKINKLQKHYLLNVSLAKSLRGIKTQNGRSYDIINQELEVIAGEQDIISTKIRTQLASIVVLWASAQLIKTLDSSLDSFFLSTYRSVLRQSDMTPTELPIPERVKLTISTDLCTEMFETSEQEVISSLNTVMSSSKHSWPRCDMTLLPILDLSNKMDELENHNYMSARRDESNILSIMFGCLDFCIYTGTRTFDMKVGL</sequence>
<name>A0A1A0HI89_9ASCO</name>
<dbReference type="GeneID" id="30026974"/>
<evidence type="ECO:0000259" key="2">
    <source>
        <dbReference type="Pfam" id="PF12660"/>
    </source>
</evidence>
<dbReference type="Proteomes" id="UP000092555">
    <property type="component" value="Unassembled WGS sequence"/>
</dbReference>
<dbReference type="InterPro" id="IPR024761">
    <property type="entry name" value="TFIIIC_delta_N"/>
</dbReference>
<dbReference type="Pfam" id="PF12657">
    <property type="entry name" value="TFIIIC_delta"/>
    <property type="match status" value="1"/>
</dbReference>
<evidence type="ECO:0000313" key="3">
    <source>
        <dbReference type="EMBL" id="OBA23884.1"/>
    </source>
</evidence>
<dbReference type="Pfam" id="PF12660">
    <property type="entry name" value="zf-TFIIIC"/>
    <property type="match status" value="1"/>
</dbReference>
<dbReference type="InterPro" id="IPR024764">
    <property type="entry name" value="TFIIIC_Znf"/>
</dbReference>
<dbReference type="AlphaFoldDB" id="A0A1A0HI89"/>
<feature type="domain" description="Transcription factor IIIC putative zinc-finger" evidence="2">
    <location>
        <begin position="658"/>
        <end position="724"/>
    </location>
</feature>
<dbReference type="EMBL" id="LXTC01000001">
    <property type="protein sequence ID" value="OBA23884.1"/>
    <property type="molecule type" value="Genomic_DNA"/>
</dbReference>
<evidence type="ECO:0008006" key="5">
    <source>
        <dbReference type="Google" id="ProtNLM"/>
    </source>
</evidence>
<dbReference type="RefSeq" id="XP_018714365.1">
    <property type="nucleotide sequence ID" value="XM_018853998.1"/>
</dbReference>
<dbReference type="OrthoDB" id="6021743at2759"/>
<comment type="caution">
    <text evidence="3">The sequence shown here is derived from an EMBL/GenBank/DDBJ whole genome shotgun (WGS) entry which is preliminary data.</text>
</comment>